<evidence type="ECO:0008006" key="3">
    <source>
        <dbReference type="Google" id="ProtNLM"/>
    </source>
</evidence>
<accession>A0ABP0KVD2</accession>
<dbReference type="InterPro" id="IPR036869">
    <property type="entry name" value="J_dom_sf"/>
</dbReference>
<dbReference type="Proteomes" id="UP001642464">
    <property type="component" value="Unassembled WGS sequence"/>
</dbReference>
<proteinExistence type="predicted"/>
<protein>
    <recommendedName>
        <fullName evidence="3">J domain-containing protein</fullName>
    </recommendedName>
</protein>
<dbReference type="CDD" id="cd06257">
    <property type="entry name" value="DnaJ"/>
    <property type="match status" value="1"/>
</dbReference>
<dbReference type="Gene3D" id="1.10.287.110">
    <property type="entry name" value="DnaJ domain"/>
    <property type="match status" value="1"/>
</dbReference>
<evidence type="ECO:0000313" key="1">
    <source>
        <dbReference type="EMBL" id="CAK9030683.1"/>
    </source>
</evidence>
<dbReference type="EMBL" id="CAXAMM010013180">
    <property type="protein sequence ID" value="CAK9030683.1"/>
    <property type="molecule type" value="Genomic_DNA"/>
</dbReference>
<dbReference type="InterPro" id="IPR001623">
    <property type="entry name" value="DnaJ_domain"/>
</dbReference>
<name>A0ABP0KVD2_9DINO</name>
<reference evidence="1 2" key="1">
    <citation type="submission" date="2024-02" db="EMBL/GenBank/DDBJ databases">
        <authorList>
            <person name="Chen Y."/>
            <person name="Shah S."/>
            <person name="Dougan E. K."/>
            <person name="Thang M."/>
            <person name="Chan C."/>
        </authorList>
    </citation>
    <scope>NUCLEOTIDE SEQUENCE [LARGE SCALE GENOMIC DNA]</scope>
</reference>
<evidence type="ECO:0000313" key="2">
    <source>
        <dbReference type="Proteomes" id="UP001642464"/>
    </source>
</evidence>
<keyword evidence="2" id="KW-1185">Reference proteome</keyword>
<gene>
    <name evidence="1" type="ORF">SCF082_LOCUS19305</name>
</gene>
<comment type="caution">
    <text evidence="1">The sequence shown here is derived from an EMBL/GenBank/DDBJ whole genome shotgun (WGS) entry which is preliminary data.</text>
</comment>
<sequence length="319" mass="36372">DLPRSRQVRTVLEAEVLENEDFDWARPMTDLSKGRFTVEDLCTVYMNDRKRPSTSPAPYRTFQVPGLADLDMEDLKEATAAAIAAAEEQEGLQAPRPEGRSRHVEDVPYKEVWANTTQSNLLFEVWRSPDLVKEWQLPNPKLGRRKKPRLTRAWSMGSEIFAEEAKKGFHPSAGAGPDLEQGAEALERPDTSASSWFSDGQFIRPATLKARQPPSPPMSPPARFQTRAATAAAWMFGRREPPPAMLFEQEADLEKQKELLVSEMKEQLQHTCGEPLQVRKLIFRDLQRQLHPDKNTHCEEAAKHAFQKLMEERKSYLKP</sequence>
<feature type="non-terminal residue" evidence="1">
    <location>
        <position position="1"/>
    </location>
</feature>
<organism evidence="1 2">
    <name type="scientific">Durusdinium trenchii</name>
    <dbReference type="NCBI Taxonomy" id="1381693"/>
    <lineage>
        <taxon>Eukaryota</taxon>
        <taxon>Sar</taxon>
        <taxon>Alveolata</taxon>
        <taxon>Dinophyceae</taxon>
        <taxon>Suessiales</taxon>
        <taxon>Symbiodiniaceae</taxon>
        <taxon>Durusdinium</taxon>
    </lineage>
</organism>